<evidence type="ECO:0000313" key="3">
    <source>
        <dbReference type="Proteomes" id="UP000648239"/>
    </source>
</evidence>
<evidence type="ECO:0000313" key="2">
    <source>
        <dbReference type="EMBL" id="MBD3867175.1"/>
    </source>
</evidence>
<protein>
    <recommendedName>
        <fullName evidence="4">PBP domain-containing protein</fullName>
    </recommendedName>
</protein>
<dbReference type="SUPFAM" id="SSF53850">
    <property type="entry name" value="Periplasmic binding protein-like II"/>
    <property type="match status" value="1"/>
</dbReference>
<dbReference type="EMBL" id="JACXWD010000007">
    <property type="protein sequence ID" value="MBD3867175.1"/>
    <property type="molecule type" value="Genomic_DNA"/>
</dbReference>
<dbReference type="AlphaFoldDB" id="A0A8J6Y4R9"/>
<proteinExistence type="predicted"/>
<dbReference type="Gene3D" id="3.40.190.10">
    <property type="entry name" value="Periplasmic binding protein-like II"/>
    <property type="match status" value="1"/>
</dbReference>
<evidence type="ECO:0000256" key="1">
    <source>
        <dbReference type="SAM" id="SignalP"/>
    </source>
</evidence>
<gene>
    <name evidence="2" type="ORF">IFK94_03535</name>
</gene>
<comment type="caution">
    <text evidence="2">The sequence shown here is derived from an EMBL/GenBank/DDBJ whole genome shotgun (WGS) entry which is preliminary data.</text>
</comment>
<reference evidence="2 3" key="1">
    <citation type="submission" date="2020-08" db="EMBL/GenBank/DDBJ databases">
        <title>Acidobacteriota in marine sediments use diverse sulfur dissimilation pathways.</title>
        <authorList>
            <person name="Wasmund K."/>
        </authorList>
    </citation>
    <scope>NUCLEOTIDE SEQUENCE [LARGE SCALE GENOMIC DNA]</scope>
    <source>
        <strain evidence="2">MAG AM4</strain>
    </source>
</reference>
<feature type="chain" id="PRO_5035202065" description="PBP domain-containing protein" evidence="1">
    <location>
        <begin position="25"/>
        <end position="147"/>
    </location>
</feature>
<feature type="signal peptide" evidence="1">
    <location>
        <begin position="1"/>
        <end position="24"/>
    </location>
</feature>
<sequence>MSRSMKYLAMAILAGTLFAVPAFAGDSFVVVVHKDNPVDSLDRKEISDLFLRVSSHFTTGGEAVPIDLGESSSTRIAFSKAVHNRSIKAVKWYWQKRRFAVGGNAPGMATSEANLLRFVATNERGIGYVSTNTDIEAFPVKIITITD</sequence>
<dbReference type="Proteomes" id="UP000648239">
    <property type="component" value="Unassembled WGS sequence"/>
</dbReference>
<accession>A0A8J6Y4R9</accession>
<name>A0A8J6Y4R9_9BACT</name>
<evidence type="ECO:0008006" key="4">
    <source>
        <dbReference type="Google" id="ProtNLM"/>
    </source>
</evidence>
<keyword evidence="1" id="KW-0732">Signal</keyword>
<organism evidence="2 3">
    <name type="scientific">Candidatus Polarisedimenticola svalbardensis</name>
    <dbReference type="NCBI Taxonomy" id="2886004"/>
    <lineage>
        <taxon>Bacteria</taxon>
        <taxon>Pseudomonadati</taxon>
        <taxon>Acidobacteriota</taxon>
        <taxon>Candidatus Polarisedimenticolia</taxon>
        <taxon>Candidatus Polarisedimenticolales</taxon>
        <taxon>Candidatus Polarisedimenticolaceae</taxon>
        <taxon>Candidatus Polarisedimenticola</taxon>
    </lineage>
</organism>